<dbReference type="Proteomes" id="UP000547510">
    <property type="component" value="Unassembled WGS sequence"/>
</dbReference>
<name>A0A841CIR7_9PSEU</name>
<keyword evidence="2" id="KW-1133">Transmembrane helix</keyword>
<reference evidence="4 5" key="1">
    <citation type="submission" date="2020-08" db="EMBL/GenBank/DDBJ databases">
        <title>Genomic Encyclopedia of Type Strains, Phase III (KMG-III): the genomes of soil and plant-associated and newly described type strains.</title>
        <authorList>
            <person name="Whitman W."/>
        </authorList>
    </citation>
    <scope>NUCLEOTIDE SEQUENCE [LARGE SCALE GENOMIC DNA]</scope>
    <source>
        <strain evidence="4 5">CECT 8640</strain>
    </source>
</reference>
<dbReference type="InterPro" id="IPR025711">
    <property type="entry name" value="PepSY"/>
</dbReference>
<evidence type="ECO:0000256" key="1">
    <source>
        <dbReference type="SAM" id="MobiDB-lite"/>
    </source>
</evidence>
<proteinExistence type="predicted"/>
<feature type="transmembrane region" description="Helical" evidence="2">
    <location>
        <begin position="422"/>
        <end position="441"/>
    </location>
</feature>
<evidence type="ECO:0000313" key="5">
    <source>
        <dbReference type="Proteomes" id="UP000547510"/>
    </source>
</evidence>
<dbReference type="EMBL" id="JACHJN010000005">
    <property type="protein sequence ID" value="MBB5957331.1"/>
    <property type="molecule type" value="Genomic_DNA"/>
</dbReference>
<keyword evidence="5" id="KW-1185">Reference proteome</keyword>
<accession>A0A841CIR7</accession>
<keyword evidence="2" id="KW-0812">Transmembrane</keyword>
<feature type="region of interest" description="Disordered" evidence="1">
    <location>
        <begin position="265"/>
        <end position="286"/>
    </location>
</feature>
<evidence type="ECO:0000256" key="2">
    <source>
        <dbReference type="SAM" id="Phobius"/>
    </source>
</evidence>
<feature type="transmembrane region" description="Helical" evidence="2">
    <location>
        <begin position="219"/>
        <end position="237"/>
    </location>
</feature>
<sequence>MSAPPVDDVRTEEALGPAWVSVVPLLRRLHFYAGVLVAPFLLVAAFSGLLYSLAPQLDGVLYDDVLEVSSTAGAPRPLAEQVAAAQAALPDGAVTAVLAADDPEATTQVVFTLPGLAEDYNQTVYVDPRTAQVQGQLTTWSGSTPVTAWLDNLHRHLHLGEPGRLYSELAASWLWVLALVGVALWLVRQRTARRKVRAVIAPEQGAKGVRRSRSWHGSIGVWVLLGALFLSATGLTWSTHAGENFSAALIALDAKAPALDTSLGGAAGSTGSDGHSGHGDAAQDAEPVDPTTFDRVLVAARGAGLDGPLRLGVAAEPGTAWTAAQTDNTWPVRLDKVAVDPATATVTARADFADRPLLAKLSTLGIQAHMGRLFGPANQVALFLLAAGLLALIALGYRMWWQRRPTRADRRAPLGTAPKRGTWRQLPLWFVVPAPLVLIAVGWAIPLLGLSLLAFLVLDALIGLARKRTGGRNDDRATARTTA</sequence>
<feature type="domain" description="PepSY" evidence="3">
    <location>
        <begin position="78"/>
        <end position="136"/>
    </location>
</feature>
<dbReference type="PANTHER" id="PTHR34219:SF1">
    <property type="entry name" value="PEPSY DOMAIN-CONTAINING PROTEIN"/>
    <property type="match status" value="1"/>
</dbReference>
<dbReference type="AlphaFoldDB" id="A0A841CIR7"/>
<dbReference type="PANTHER" id="PTHR34219">
    <property type="entry name" value="IRON-REGULATED INNER MEMBRANE PROTEIN-RELATED"/>
    <property type="match status" value="1"/>
</dbReference>
<evidence type="ECO:0000259" key="3">
    <source>
        <dbReference type="Pfam" id="PF03413"/>
    </source>
</evidence>
<comment type="caution">
    <text evidence="4">The sequence shown here is derived from an EMBL/GenBank/DDBJ whole genome shotgun (WGS) entry which is preliminary data.</text>
</comment>
<dbReference type="Pfam" id="PF03929">
    <property type="entry name" value="PepSY_TM"/>
    <property type="match status" value="1"/>
</dbReference>
<organism evidence="4 5">
    <name type="scientific">Saccharothrix tamanrassetensis</name>
    <dbReference type="NCBI Taxonomy" id="1051531"/>
    <lineage>
        <taxon>Bacteria</taxon>
        <taxon>Bacillati</taxon>
        <taxon>Actinomycetota</taxon>
        <taxon>Actinomycetes</taxon>
        <taxon>Pseudonocardiales</taxon>
        <taxon>Pseudonocardiaceae</taxon>
        <taxon>Saccharothrix</taxon>
    </lineage>
</organism>
<feature type="transmembrane region" description="Helical" evidence="2">
    <location>
        <begin position="380"/>
        <end position="401"/>
    </location>
</feature>
<dbReference type="Pfam" id="PF03413">
    <property type="entry name" value="PepSY"/>
    <property type="match status" value="1"/>
</dbReference>
<dbReference type="RefSeq" id="WP_312864988.1">
    <property type="nucleotide sequence ID" value="NZ_JACHJN010000005.1"/>
</dbReference>
<gene>
    <name evidence="4" type="ORF">FHS29_003924</name>
</gene>
<keyword evidence="2" id="KW-0472">Membrane</keyword>
<dbReference type="InterPro" id="IPR005625">
    <property type="entry name" value="PepSY-ass_TM"/>
</dbReference>
<evidence type="ECO:0000313" key="4">
    <source>
        <dbReference type="EMBL" id="MBB5957331.1"/>
    </source>
</evidence>
<feature type="transmembrane region" description="Helical" evidence="2">
    <location>
        <begin position="31"/>
        <end position="54"/>
    </location>
</feature>
<protein>
    <submittedName>
        <fullName evidence="4">Putative iron-regulated membrane protein</fullName>
    </submittedName>
</protein>
<feature type="transmembrane region" description="Helical" evidence="2">
    <location>
        <begin position="169"/>
        <end position="187"/>
    </location>
</feature>